<dbReference type="RefSeq" id="WP_369264771.1">
    <property type="nucleotide sequence ID" value="NZ_CP163440.1"/>
</dbReference>
<evidence type="ECO:0000256" key="1">
    <source>
        <dbReference type="SAM" id="MobiDB-lite"/>
    </source>
</evidence>
<accession>A0AB39SL97</accession>
<gene>
    <name evidence="2" type="ORF">AB5J50_47750</name>
</gene>
<dbReference type="EMBL" id="CP163440">
    <property type="protein sequence ID" value="XDQ67934.1"/>
    <property type="molecule type" value="Genomic_DNA"/>
</dbReference>
<protein>
    <submittedName>
        <fullName evidence="2">Uncharacterized protein</fullName>
    </submittedName>
</protein>
<proteinExistence type="predicted"/>
<name>A0AB39SL97_9ACTN</name>
<reference evidence="2" key="1">
    <citation type="submission" date="2024-07" db="EMBL/GenBank/DDBJ databases">
        <authorList>
            <person name="Yu S.T."/>
        </authorList>
    </citation>
    <scope>NUCLEOTIDE SEQUENCE</scope>
    <source>
        <strain evidence="2">R35</strain>
    </source>
</reference>
<sequence length="240" mass="24281">MTAIDRLDRWGVRIATWSASPGETALAAQTTRAYAVGGAPRRTLFSPSGPAPGGMGGGTASVLPAVLDGLAYAADALKSALGSPQLSNVLSVTGLLVGLRAHRSGAASDHAQTAPASTESPQPGEDTTPDPGASSAVPDPGASSAGPSLEVMRAALRMSERLRARGIEPAEADELAARVTAQFLAEGDPAEAAAFLDALVGEEPPQPDVSATRLRQTGPSRFIAAASGLLSRVGRRRTTP</sequence>
<organism evidence="2">
    <name type="scientific">Streptomyces sp. R35</name>
    <dbReference type="NCBI Taxonomy" id="3238630"/>
    <lineage>
        <taxon>Bacteria</taxon>
        <taxon>Bacillati</taxon>
        <taxon>Actinomycetota</taxon>
        <taxon>Actinomycetes</taxon>
        <taxon>Kitasatosporales</taxon>
        <taxon>Streptomycetaceae</taxon>
        <taxon>Streptomyces</taxon>
    </lineage>
</organism>
<evidence type="ECO:0000313" key="2">
    <source>
        <dbReference type="EMBL" id="XDQ67934.1"/>
    </source>
</evidence>
<feature type="region of interest" description="Disordered" evidence="1">
    <location>
        <begin position="106"/>
        <end position="147"/>
    </location>
</feature>
<feature type="compositionally biased region" description="Polar residues" evidence="1">
    <location>
        <begin position="110"/>
        <end position="121"/>
    </location>
</feature>
<dbReference type="AlphaFoldDB" id="A0AB39SL97"/>